<reference evidence="5" key="1">
    <citation type="submission" date="2016-06" db="EMBL/GenBank/DDBJ databases">
        <authorList>
            <person name="Chen W."/>
            <person name="Hasegawa D.K."/>
        </authorList>
    </citation>
    <scope>NUCLEOTIDE SEQUENCE [LARGE SCALE GENOMIC DNA]</scope>
    <source>
        <strain evidence="5">MEAM1</strain>
    </source>
</reference>
<keyword evidence="2 3" id="KW-0949">S-adenosyl-L-methionine</keyword>
<dbReference type="EMBL" id="CP016303">
    <property type="protein sequence ID" value="ASX25719.1"/>
    <property type="molecule type" value="Genomic_DNA"/>
</dbReference>
<dbReference type="AlphaFoldDB" id="A0A249DWH5"/>
<dbReference type="NCBIfam" id="TIGR00740">
    <property type="entry name" value="carboxy-S-adenosyl-L-methionine synthase CmoA"/>
    <property type="match status" value="1"/>
</dbReference>
<dbReference type="PANTHER" id="PTHR43861">
    <property type="entry name" value="TRANS-ACONITATE 2-METHYLTRANSFERASE-RELATED"/>
    <property type="match status" value="1"/>
</dbReference>
<feature type="binding site" evidence="3">
    <location>
        <begin position="70"/>
        <end position="72"/>
    </location>
    <ligand>
        <name>S-adenosyl-L-methionine</name>
        <dbReference type="ChEBI" id="CHEBI:59789"/>
    </ligand>
</feature>
<dbReference type="HAMAP" id="MF_01589">
    <property type="entry name" value="Cx_SAM_synthase"/>
    <property type="match status" value="1"/>
</dbReference>
<protein>
    <recommendedName>
        <fullName evidence="3">Carboxy-S-adenosyl-L-methionine synthase</fullName>
        <shortName evidence="3">Cx-SAM synthase</shortName>
        <ecNumber evidence="3">2.1.3.-</ecNumber>
    </recommendedName>
</protein>
<dbReference type="GO" id="GO:0002098">
    <property type="term" value="P:tRNA wobble uridine modification"/>
    <property type="evidence" value="ECO:0007669"/>
    <property type="project" value="InterPro"/>
</dbReference>
<dbReference type="InterPro" id="IPR041698">
    <property type="entry name" value="Methyltransf_25"/>
</dbReference>
<dbReference type="SUPFAM" id="SSF53335">
    <property type="entry name" value="S-adenosyl-L-methionine-dependent methyltransferases"/>
    <property type="match status" value="1"/>
</dbReference>
<dbReference type="Proteomes" id="UP000216438">
    <property type="component" value="Chromosome"/>
</dbReference>
<comment type="function">
    <text evidence="3">Catalyzes the conversion of S-adenosyl-L-methionine (SAM) to carboxy-S-adenosyl-L-methionine (Cx-SAM).</text>
</comment>
<evidence type="ECO:0000313" key="5">
    <source>
        <dbReference type="Proteomes" id="UP000216438"/>
    </source>
</evidence>
<name>A0A249DWH5_9ENTR</name>
<evidence type="ECO:0000256" key="2">
    <source>
        <dbReference type="ARBA" id="ARBA00022691"/>
    </source>
</evidence>
<dbReference type="RefSeq" id="WP_046493872.1">
    <property type="nucleotide sequence ID" value="NZ_CP016303.1"/>
</dbReference>
<sequence length="255" mass="28799">MVLSSKNDQPDHLFAAPIAKLGDWAFDEQVAAVFPNMITRSIPGYTNIITMIGMLSKRFVKPHTQIYDLGCSHGAACLSIYPNILDIPGCKIIAVEESPAMIKYCRENLMAHCDQIPVEIIEDDILNITIDNASMVILNFTLQFLDPGHRQNVLNRIYQGLNPGGILVLSEKFHFEDPDIGPLLFDMHHDFKRANGYSDLEISQKNTMLKNVMRVDSVKTHQNRLRQAGFEHMDLWFQCFNFGSLLALKTSSSND</sequence>
<reference evidence="4 5" key="2">
    <citation type="submission" date="2017-09" db="EMBL/GenBank/DDBJ databases">
        <title>The genome of whitefly Bemisia tabaci, a global crop pest, provides novel insights into virus transmission, host adaptation and insecticide resistance.</title>
        <authorList>
            <person name="Kaur N."/>
            <person name="Kliot A."/>
            <person name="Pinheiro P.V."/>
            <person name="Luan J."/>
            <person name="Zheng Y."/>
            <person name="Liu W."/>
            <person name="Sun H."/>
            <person name="Yang X."/>
            <person name="Xu Y."/>
            <person name="Luo Y."/>
            <person name="Kruse A."/>
            <person name="Fisher T.W."/>
            <person name="Nelson D.R."/>
            <person name="Elimelech M."/>
            <person name="MacCoss M."/>
            <person name="Johnson R."/>
            <person name="Cohen E."/>
            <person name="Hunter W.B."/>
            <person name="Brown J.K."/>
            <person name="Jander G."/>
            <person name="Cilia M."/>
            <person name="Douglas A.E."/>
            <person name="Ghanim M."/>
            <person name="Simmons A.M."/>
            <person name="Wintermantel W.M."/>
            <person name="Ling K.-S."/>
            <person name="Fei Z."/>
        </authorList>
    </citation>
    <scope>NUCLEOTIDE SEQUENCE [LARGE SCALE GENOMIC DNA]</scope>
    <source>
        <strain evidence="4 5">MEAM1</strain>
    </source>
</reference>
<dbReference type="NCBIfam" id="NF011995">
    <property type="entry name" value="PRK15451.1"/>
    <property type="match status" value="1"/>
</dbReference>
<evidence type="ECO:0000256" key="3">
    <source>
        <dbReference type="HAMAP-Rule" id="MF_01589"/>
    </source>
</evidence>
<dbReference type="PIRSF" id="PIRSF006325">
    <property type="entry name" value="MeTrfase_bac"/>
    <property type="match status" value="1"/>
</dbReference>
<dbReference type="GO" id="GO:0016743">
    <property type="term" value="F:carboxyl- or carbamoyltransferase activity"/>
    <property type="evidence" value="ECO:0007669"/>
    <property type="project" value="UniProtKB-UniRule"/>
</dbReference>
<comment type="similarity">
    <text evidence="3">Belongs to the class I-like SAM-binding methyltransferase superfamily. Cx-SAM synthase family.</text>
</comment>
<keyword evidence="1 3" id="KW-0808">Transferase</keyword>
<feature type="binding site" evidence="3">
    <location>
        <position position="139"/>
    </location>
    <ligand>
        <name>S-adenosyl-L-methionine</name>
        <dbReference type="ChEBI" id="CHEBI:59789"/>
    </ligand>
</feature>
<dbReference type="EC" id="2.1.3.-" evidence="3"/>
<dbReference type="CDD" id="cd02440">
    <property type="entry name" value="AdoMet_MTases"/>
    <property type="match status" value="1"/>
</dbReference>
<comment type="subunit">
    <text evidence="3">Homodimer.</text>
</comment>
<dbReference type="Pfam" id="PF13649">
    <property type="entry name" value="Methyltransf_25"/>
    <property type="match status" value="1"/>
</dbReference>
<feature type="binding site" evidence="3">
    <location>
        <begin position="124"/>
        <end position="125"/>
    </location>
    <ligand>
        <name>S-adenosyl-L-methionine</name>
        <dbReference type="ChEBI" id="CHEBI:59789"/>
    </ligand>
</feature>
<comment type="caution">
    <text evidence="3">Lacks conserved residue(s) required for the propagation of feature annotation.</text>
</comment>
<accession>A0A249DWH5</accession>
<dbReference type="InterPro" id="IPR005271">
    <property type="entry name" value="CmoA"/>
</dbReference>
<dbReference type="InterPro" id="IPR029063">
    <property type="entry name" value="SAM-dependent_MTases_sf"/>
</dbReference>
<evidence type="ECO:0000256" key="1">
    <source>
        <dbReference type="ARBA" id="ARBA00022679"/>
    </source>
</evidence>
<evidence type="ECO:0000313" key="4">
    <source>
        <dbReference type="EMBL" id="ASX25719.1"/>
    </source>
</evidence>
<dbReference type="PANTHER" id="PTHR43861:SF2">
    <property type="entry name" value="CARBOXY-S-ADENOSYL-L-METHIONINE SYNTHASE"/>
    <property type="match status" value="1"/>
</dbReference>
<proteinExistence type="inferred from homology"/>
<dbReference type="Gene3D" id="3.40.50.150">
    <property type="entry name" value="Vaccinia Virus protein VP39"/>
    <property type="match status" value="1"/>
</dbReference>
<comment type="catalytic activity">
    <reaction evidence="3">
        <text>prephenate + S-adenosyl-L-methionine = carboxy-S-adenosyl-L-methionine + 3-phenylpyruvate + H2O</text>
        <dbReference type="Rhea" id="RHEA:51692"/>
        <dbReference type="ChEBI" id="CHEBI:15377"/>
        <dbReference type="ChEBI" id="CHEBI:18005"/>
        <dbReference type="ChEBI" id="CHEBI:29934"/>
        <dbReference type="ChEBI" id="CHEBI:59789"/>
        <dbReference type="ChEBI" id="CHEBI:134278"/>
    </reaction>
</comment>
<dbReference type="OrthoDB" id="9779941at2"/>
<gene>
    <name evidence="3" type="primary">cmoA</name>
    <name evidence="4" type="ORF">BA171_00635</name>
</gene>
<feature type="binding site" evidence="3">
    <location>
        <position position="45"/>
    </location>
    <ligand>
        <name>S-adenosyl-L-methionine</name>
        <dbReference type="ChEBI" id="CHEBI:59789"/>
    </ligand>
</feature>
<dbReference type="GO" id="GO:1904047">
    <property type="term" value="F:S-adenosyl-L-methionine binding"/>
    <property type="evidence" value="ECO:0007669"/>
    <property type="project" value="UniProtKB-UniRule"/>
</dbReference>
<organism evidence="4 5">
    <name type="scientific">Candidatus Hamiltonella defensa</name>
    <name type="common">Bemisia tabaci</name>
    <dbReference type="NCBI Taxonomy" id="672795"/>
    <lineage>
        <taxon>Bacteria</taxon>
        <taxon>Pseudomonadati</taxon>
        <taxon>Pseudomonadota</taxon>
        <taxon>Gammaproteobacteria</taxon>
        <taxon>Enterobacterales</taxon>
        <taxon>Enterobacteriaceae</taxon>
        <taxon>aphid secondary symbionts</taxon>
        <taxon>Candidatus Williamhamiltonella</taxon>
    </lineage>
</organism>